<comment type="caution">
    <text evidence="7">The sequence shown here is derived from an EMBL/GenBank/DDBJ whole genome shotgun (WGS) entry which is preliminary data.</text>
</comment>
<feature type="domain" description="CusB-like barrel-sandwich hybrid" evidence="4">
    <location>
        <begin position="121"/>
        <end position="248"/>
    </location>
</feature>
<reference evidence="7 8" key="1">
    <citation type="submission" date="2024-02" db="EMBL/GenBank/DDBJ databases">
        <title>Haloferula sargassicola NBRC 104335.</title>
        <authorList>
            <person name="Ichikawa N."/>
            <person name="Katano-Makiyama Y."/>
            <person name="Hidaka K."/>
        </authorList>
    </citation>
    <scope>NUCLEOTIDE SEQUENCE [LARGE SCALE GENOMIC DNA]</scope>
    <source>
        <strain evidence="7 8">NBRC 104335</strain>
    </source>
</reference>
<dbReference type="InterPro" id="IPR058627">
    <property type="entry name" value="MdtA-like_C"/>
</dbReference>
<keyword evidence="1" id="KW-0813">Transport</keyword>
<evidence type="ECO:0000313" key="7">
    <source>
        <dbReference type="EMBL" id="GAA5483169.1"/>
    </source>
</evidence>
<dbReference type="SUPFAM" id="SSF111369">
    <property type="entry name" value="HlyD-like secretion proteins"/>
    <property type="match status" value="1"/>
</dbReference>
<dbReference type="Gene3D" id="2.40.420.20">
    <property type="match status" value="1"/>
</dbReference>
<dbReference type="InterPro" id="IPR051909">
    <property type="entry name" value="MFP_Cation_Efflux"/>
</dbReference>
<evidence type="ECO:0008006" key="9">
    <source>
        <dbReference type="Google" id="ProtNLM"/>
    </source>
</evidence>
<dbReference type="Pfam" id="PF25954">
    <property type="entry name" value="Beta-barrel_RND_2"/>
    <property type="match status" value="1"/>
</dbReference>
<dbReference type="RefSeq" id="WP_353567289.1">
    <property type="nucleotide sequence ID" value="NZ_BAABRI010000012.1"/>
</dbReference>
<dbReference type="Proteomes" id="UP001476282">
    <property type="component" value="Unassembled WGS sequence"/>
</dbReference>
<feature type="domain" description="Heavy metal binding" evidence="2">
    <location>
        <begin position="44"/>
        <end position="69"/>
    </location>
</feature>
<dbReference type="InterPro" id="IPR045800">
    <property type="entry name" value="HMBD"/>
</dbReference>
<feature type="domain" description="CusB-like beta-barrel" evidence="5">
    <location>
        <begin position="252"/>
        <end position="326"/>
    </location>
</feature>
<accession>A0ABP9UUY0</accession>
<gene>
    <name evidence="7" type="ORF">Hsar01_02398</name>
</gene>
<proteinExistence type="predicted"/>
<dbReference type="PANTHER" id="PTHR30097:SF15">
    <property type="entry name" value="CATION EFFLUX SYSTEM PROTEIN CUSB"/>
    <property type="match status" value="1"/>
</dbReference>
<dbReference type="Gene3D" id="2.40.30.170">
    <property type="match status" value="1"/>
</dbReference>
<evidence type="ECO:0000256" key="1">
    <source>
        <dbReference type="ARBA" id="ARBA00022448"/>
    </source>
</evidence>
<evidence type="ECO:0000259" key="6">
    <source>
        <dbReference type="Pfam" id="PF25967"/>
    </source>
</evidence>
<dbReference type="Pfam" id="PF25869">
    <property type="entry name" value="3HB_CusB"/>
    <property type="match status" value="1"/>
</dbReference>
<dbReference type="InterPro" id="IPR058791">
    <property type="entry name" value="3HB_CusB"/>
</dbReference>
<evidence type="ECO:0000259" key="2">
    <source>
        <dbReference type="Pfam" id="PF19335"/>
    </source>
</evidence>
<feature type="domain" description="CusB-like three alpha-helical bundle" evidence="3">
    <location>
        <begin position="156"/>
        <end position="213"/>
    </location>
</feature>
<dbReference type="EMBL" id="BAABRI010000012">
    <property type="protein sequence ID" value="GAA5483169.1"/>
    <property type="molecule type" value="Genomic_DNA"/>
</dbReference>
<dbReference type="Gene3D" id="2.40.50.100">
    <property type="match status" value="1"/>
</dbReference>
<keyword evidence="8" id="KW-1185">Reference proteome</keyword>
<sequence length="607" mass="66109">MKASRFLKTWPLFLGAVLLFLFGWWFGTPATGEKHIHTESDTLWTCSMHPQIRQPNPGLCPICNMDLIPLEEGAATGPREIVLTSEAVALLDLRTAPVVRAPAQAEVRLFGRIDYDERRISTITSRVAGRLDRLFVDYTGALVRQGDHLAEIYSPDLMVAQRELIEARRSLENNPSGAARDTRRRLLEAAREKLRLLQFSEQQIAEIENSETPSDHLTLYAPQSGVVTAKLANEGQYVKTGDPLFKVADLSTVWLKLEAYESDLQWLRYAQDVRFTVEALPGRTFHGPIAFIDPEIDPMRRVAKVRVNVDNPDLALKPGMFAEAVARSSVTANGRALDPSLAGKWISPMHPEIVKDGPGQCDICGMDLVPAEELGFIPDAKGAPEPLLVPASAVLRTGQRAVVYVKLKEAGHYEGREILLGPKVGERFIVEGGLEEGELVVVHGAFKLDSELQIQAKPSMMSLTPAGTEVDPAEAAALRAALAVYYPIASALAHDDEPAAKQAAAQLAEVLEPLGLADFTAPLLDASDLKSRRAAFARLSQQLIALIRERAPDAVGPAYVVHCPMAFGGGADWLSPEPKVLNPYYGDAMPTCGNVTETLSLGSSTDH</sequence>
<organism evidence="7 8">
    <name type="scientific">Haloferula sargassicola</name>
    <dbReference type="NCBI Taxonomy" id="490096"/>
    <lineage>
        <taxon>Bacteria</taxon>
        <taxon>Pseudomonadati</taxon>
        <taxon>Verrucomicrobiota</taxon>
        <taxon>Verrucomicrobiia</taxon>
        <taxon>Verrucomicrobiales</taxon>
        <taxon>Verrucomicrobiaceae</taxon>
        <taxon>Haloferula</taxon>
    </lineage>
</organism>
<evidence type="ECO:0000259" key="3">
    <source>
        <dbReference type="Pfam" id="PF25869"/>
    </source>
</evidence>
<name>A0ABP9UUY0_9BACT</name>
<evidence type="ECO:0000313" key="8">
    <source>
        <dbReference type="Proteomes" id="UP001476282"/>
    </source>
</evidence>
<protein>
    <recommendedName>
        <fullName evidence="9">Cation efflux system protein CusB</fullName>
    </recommendedName>
</protein>
<dbReference type="Pfam" id="PF25967">
    <property type="entry name" value="RND-MFP_C"/>
    <property type="match status" value="1"/>
</dbReference>
<dbReference type="PANTHER" id="PTHR30097">
    <property type="entry name" value="CATION EFFLUX SYSTEM PROTEIN CUSB"/>
    <property type="match status" value="1"/>
</dbReference>
<dbReference type="InterPro" id="IPR058792">
    <property type="entry name" value="Beta-barrel_RND_2"/>
</dbReference>
<evidence type="ECO:0000259" key="5">
    <source>
        <dbReference type="Pfam" id="PF25954"/>
    </source>
</evidence>
<feature type="domain" description="Multidrug resistance protein MdtA-like C-terminal permuted SH3" evidence="6">
    <location>
        <begin position="387"/>
        <end position="445"/>
    </location>
</feature>
<feature type="domain" description="Heavy metal binding" evidence="2">
    <location>
        <begin position="344"/>
        <end position="371"/>
    </location>
</feature>
<evidence type="ECO:0000259" key="4">
    <source>
        <dbReference type="Pfam" id="PF25919"/>
    </source>
</evidence>
<dbReference type="Pfam" id="PF25919">
    <property type="entry name" value="BSH_CusB"/>
    <property type="match status" value="1"/>
</dbReference>
<dbReference type="InterPro" id="IPR058790">
    <property type="entry name" value="BSH_CusB"/>
</dbReference>
<dbReference type="Pfam" id="PF19335">
    <property type="entry name" value="HMBD"/>
    <property type="match status" value="2"/>
</dbReference>